<sequence length="446" mass="50126">MPYPITPTTSNNGDIPNPGIQRSPDRFPDNFQNLQRPNRLRTDSCMSINTTYNNNPISQPMFLRNRQNSNVSISSSIYSEMPQPHLDNYNFTQQFDDELYSYYIAYAHQPNITPFDSRFPPSGVLSLVSKLFYENKLLPPSSSSTPLIQIDHRLDVSNDLLNESNIHLLLTILRLRLIHLCNVNSNNGNGNGNDSYMMDQLPISRTNSIVSAISVNDRVMPNFNSINMMSTDSIQLPIYNMSSNNNNYSSYNNNNMNTEEMINNQINSIHLNQTNPEFDENDDDNLQHLQPPPPVALQTATKRERPLLNLNMPTFLQKRSSFTSNQQSNSTPSARTPRGVRSSSITKAGPTYFNLTPTTNSNPNTFHNPTLNHITSPLDMMSPFEQSFPSPLAFSAPPQLPVTSTNITTPTTNTTPPPSSAAADSELYNATANRKRDSLRFKRGLN</sequence>
<evidence type="ECO:0000313" key="2">
    <source>
        <dbReference type="EMBL" id="GMM46915.1"/>
    </source>
</evidence>
<feature type="region of interest" description="Disordered" evidence="1">
    <location>
        <begin position="273"/>
        <end position="294"/>
    </location>
</feature>
<dbReference type="Proteomes" id="UP001378960">
    <property type="component" value="Unassembled WGS sequence"/>
</dbReference>
<feature type="compositionally biased region" description="Low complexity" evidence="1">
    <location>
        <begin position="354"/>
        <end position="365"/>
    </location>
</feature>
<feature type="region of interest" description="Disordered" evidence="1">
    <location>
        <begin position="404"/>
        <end position="446"/>
    </location>
</feature>
<feature type="region of interest" description="Disordered" evidence="1">
    <location>
        <begin position="320"/>
        <end position="365"/>
    </location>
</feature>
<reference evidence="2 3" key="1">
    <citation type="journal article" date="2023" name="Elife">
        <title>Identification of key yeast species and microbe-microbe interactions impacting larval growth of Drosophila in the wild.</title>
        <authorList>
            <person name="Mure A."/>
            <person name="Sugiura Y."/>
            <person name="Maeda R."/>
            <person name="Honda K."/>
            <person name="Sakurai N."/>
            <person name="Takahashi Y."/>
            <person name="Watada M."/>
            <person name="Katoh T."/>
            <person name="Gotoh A."/>
            <person name="Gotoh Y."/>
            <person name="Taniguchi I."/>
            <person name="Nakamura K."/>
            <person name="Hayashi T."/>
            <person name="Katayama T."/>
            <person name="Uemura T."/>
            <person name="Hattori Y."/>
        </authorList>
    </citation>
    <scope>NUCLEOTIDE SEQUENCE [LARGE SCALE GENOMIC DNA]</scope>
    <source>
        <strain evidence="2 3">PK-24</strain>
    </source>
</reference>
<feature type="compositionally biased region" description="Low complexity" evidence="1">
    <location>
        <begin position="320"/>
        <end position="333"/>
    </location>
</feature>
<keyword evidence="3" id="KW-1185">Reference proteome</keyword>
<feature type="region of interest" description="Disordered" evidence="1">
    <location>
        <begin position="1"/>
        <end position="34"/>
    </location>
</feature>
<name>A0AAV5R5Z5_PICKL</name>
<feature type="compositionally biased region" description="Polar residues" evidence="1">
    <location>
        <begin position="1"/>
        <end position="14"/>
    </location>
</feature>
<comment type="caution">
    <text evidence="2">The sequence shown here is derived from an EMBL/GenBank/DDBJ whole genome shotgun (WGS) entry which is preliminary data.</text>
</comment>
<gene>
    <name evidence="2" type="ORF">DAPK24_034900</name>
</gene>
<accession>A0AAV5R5Z5</accession>
<dbReference type="AlphaFoldDB" id="A0AAV5R5Z5"/>
<feature type="compositionally biased region" description="Low complexity" evidence="1">
    <location>
        <begin position="404"/>
        <end position="414"/>
    </location>
</feature>
<protein>
    <submittedName>
        <fullName evidence="2">Uncharacterized protein</fullName>
    </submittedName>
</protein>
<proteinExistence type="predicted"/>
<organism evidence="2 3">
    <name type="scientific">Pichia kluyveri</name>
    <name type="common">Yeast</name>
    <dbReference type="NCBI Taxonomy" id="36015"/>
    <lineage>
        <taxon>Eukaryota</taxon>
        <taxon>Fungi</taxon>
        <taxon>Dikarya</taxon>
        <taxon>Ascomycota</taxon>
        <taxon>Saccharomycotina</taxon>
        <taxon>Pichiomycetes</taxon>
        <taxon>Pichiales</taxon>
        <taxon>Pichiaceae</taxon>
        <taxon>Pichia</taxon>
    </lineage>
</organism>
<dbReference type="EMBL" id="BTGB01000005">
    <property type="protein sequence ID" value="GMM46915.1"/>
    <property type="molecule type" value="Genomic_DNA"/>
</dbReference>
<evidence type="ECO:0000313" key="3">
    <source>
        <dbReference type="Proteomes" id="UP001378960"/>
    </source>
</evidence>
<evidence type="ECO:0000256" key="1">
    <source>
        <dbReference type="SAM" id="MobiDB-lite"/>
    </source>
</evidence>